<evidence type="ECO:0000313" key="1">
    <source>
        <dbReference type="EMBL" id="MCG4959895.1"/>
    </source>
</evidence>
<comment type="caution">
    <text evidence="1">The sequence shown here is derived from an EMBL/GenBank/DDBJ whole genome shotgun (WGS) entry which is preliminary data.</text>
</comment>
<reference evidence="1" key="1">
    <citation type="submission" date="2022-01" db="EMBL/GenBank/DDBJ databases">
        <title>Collection of gut derived symbiotic bacterial strains cultured from healthy donors.</title>
        <authorList>
            <person name="Lin H."/>
            <person name="Kohout C."/>
            <person name="Waligurski E."/>
            <person name="Pamer E.G."/>
        </authorList>
    </citation>
    <scope>NUCLEOTIDE SEQUENCE</scope>
    <source>
        <strain evidence="1">DFI.1.149</strain>
    </source>
</reference>
<name>A0AAW5CG59_9BACT</name>
<sequence length="273" mass="30685">MTNNNLPMTLVEYFWKASQQIVMLTPNKAPNPDIEGWGSGFLLLYKGHRFLVTCDHNVHMEDDYSEGERKGIDYGVGIICNYSDPDNPLSMGLITVSGFIYYDTFDIDMPELTELKDVTFAELKNDFMLPILTNRLCGYDGSIWVHEGEPKLFINADHTADLDISKEYVITGCIRNKISGIVMNRTTTFRERITYAGTQRFGLSVLENPSNVILSDWKGLSGSPVFNEDGNLVGMLNEVVAGKQSLYVTPIKSILKLIDYYLAVDECSTNSDK</sequence>
<protein>
    <recommendedName>
        <fullName evidence="3">Serine protease</fullName>
    </recommendedName>
</protein>
<dbReference type="AlphaFoldDB" id="A0AAW5CG59"/>
<dbReference type="SUPFAM" id="SSF50494">
    <property type="entry name" value="Trypsin-like serine proteases"/>
    <property type="match status" value="1"/>
</dbReference>
<dbReference type="InterPro" id="IPR009003">
    <property type="entry name" value="Peptidase_S1_PA"/>
</dbReference>
<evidence type="ECO:0000313" key="2">
    <source>
        <dbReference type="Proteomes" id="UP001199750"/>
    </source>
</evidence>
<dbReference type="Proteomes" id="UP001199750">
    <property type="component" value="Unassembled WGS sequence"/>
</dbReference>
<gene>
    <name evidence="1" type="ORF">L0P03_08545</name>
</gene>
<evidence type="ECO:0008006" key="3">
    <source>
        <dbReference type="Google" id="ProtNLM"/>
    </source>
</evidence>
<organism evidence="1 2">
    <name type="scientific">Odoribacter splanchnicus</name>
    <dbReference type="NCBI Taxonomy" id="28118"/>
    <lineage>
        <taxon>Bacteria</taxon>
        <taxon>Pseudomonadati</taxon>
        <taxon>Bacteroidota</taxon>
        <taxon>Bacteroidia</taxon>
        <taxon>Bacteroidales</taxon>
        <taxon>Odoribacteraceae</taxon>
        <taxon>Odoribacter</taxon>
    </lineage>
</organism>
<accession>A0AAW5CG59</accession>
<dbReference type="RefSeq" id="WP_237982982.1">
    <property type="nucleotide sequence ID" value="NZ_JAHOOV010000018.1"/>
</dbReference>
<proteinExistence type="predicted"/>
<dbReference type="EMBL" id="JAKNDN010000014">
    <property type="protein sequence ID" value="MCG4959895.1"/>
    <property type="molecule type" value="Genomic_DNA"/>
</dbReference>